<dbReference type="GO" id="GO:0055085">
    <property type="term" value="P:transmembrane transport"/>
    <property type="evidence" value="ECO:0007669"/>
    <property type="project" value="InterPro"/>
</dbReference>
<dbReference type="SUPFAM" id="SSF53850">
    <property type="entry name" value="Periplasmic binding protein-like II"/>
    <property type="match status" value="1"/>
</dbReference>
<dbReference type="EMBL" id="LN899827">
    <property type="protein sequence ID" value="CUV47465.1"/>
    <property type="molecule type" value="Genomic_DNA"/>
</dbReference>
<dbReference type="AlphaFoldDB" id="A0A0S4WKU7"/>
<sequence length="285" mass="31260">MGTLPGEAMAALTTLVQDAIGTELEIDALFDTAQPVLGACAASNVQFDGGAVFGASLIGHARVFELAAIPCEAGWHDAEDDARRFRGLFKDGLYRAGFRLIASVPMPPTGLWTSRAIDCEEELACCRIRTYDALSSEVFSALGCTAVRMPFSQLSAALDSGEIDAVLSSGDGSAGTSLSRYCRYYLPLGYSTPLCFLVVRESSFIAMPKRWQRALKWAGREIQARYFNRQATREQNNLRAMRERGIQVGRGLPHHAAVRLERKMELVRQRLITEHMLADVLVPIA</sequence>
<organism evidence="1">
    <name type="scientific">Ralstonia solanacearum</name>
    <name type="common">Pseudomonas solanacearum</name>
    <dbReference type="NCBI Taxonomy" id="305"/>
    <lineage>
        <taxon>Bacteria</taxon>
        <taxon>Pseudomonadati</taxon>
        <taxon>Pseudomonadota</taxon>
        <taxon>Betaproteobacteria</taxon>
        <taxon>Burkholderiales</taxon>
        <taxon>Burkholderiaceae</taxon>
        <taxon>Ralstonia</taxon>
        <taxon>Ralstonia solanacearum species complex</taxon>
    </lineage>
</organism>
<name>A0A0S4WKU7_RALSL</name>
<evidence type="ECO:0000313" key="1">
    <source>
        <dbReference type="EMBL" id="CUV47465.1"/>
    </source>
</evidence>
<accession>A0A0S4WKU7</accession>
<dbReference type="NCBIfam" id="NF037995">
    <property type="entry name" value="TRAP_S1"/>
    <property type="match status" value="1"/>
</dbReference>
<dbReference type="Gene3D" id="3.40.190.170">
    <property type="entry name" value="Bacterial extracellular solute-binding protein, family 7"/>
    <property type="match status" value="1"/>
</dbReference>
<dbReference type="PANTHER" id="PTHR33376">
    <property type="match status" value="1"/>
</dbReference>
<dbReference type="PANTHER" id="PTHR33376:SF4">
    <property type="entry name" value="SIALIC ACID-BINDING PERIPLASMIC PROTEIN SIAP"/>
    <property type="match status" value="1"/>
</dbReference>
<dbReference type="InterPro" id="IPR038404">
    <property type="entry name" value="TRAP_DctP_sf"/>
</dbReference>
<proteinExistence type="predicted"/>
<dbReference type="Pfam" id="PF03480">
    <property type="entry name" value="DctP"/>
    <property type="match status" value="1"/>
</dbReference>
<dbReference type="InterPro" id="IPR018389">
    <property type="entry name" value="DctP_fam"/>
</dbReference>
<gene>
    <name evidence="1" type="ORF">TO10_v1_970003</name>
</gene>
<reference evidence="1" key="1">
    <citation type="submission" date="2015-10" db="EMBL/GenBank/DDBJ databases">
        <authorList>
            <person name="Gilbert D.G."/>
        </authorList>
    </citation>
    <scope>NUCLEOTIDE SEQUENCE</scope>
    <source>
        <strain evidence="1">Phyl III-seqv23</strain>
    </source>
</reference>
<protein>
    <submittedName>
        <fullName evidence="1">Uncharacterized protein</fullName>
    </submittedName>
</protein>